<organism evidence="6 7">
    <name type="scientific">Podospora didyma</name>
    <dbReference type="NCBI Taxonomy" id="330526"/>
    <lineage>
        <taxon>Eukaryota</taxon>
        <taxon>Fungi</taxon>
        <taxon>Dikarya</taxon>
        <taxon>Ascomycota</taxon>
        <taxon>Pezizomycotina</taxon>
        <taxon>Sordariomycetes</taxon>
        <taxon>Sordariomycetidae</taxon>
        <taxon>Sordariales</taxon>
        <taxon>Podosporaceae</taxon>
        <taxon>Podospora</taxon>
    </lineage>
</organism>
<comment type="pathway">
    <text evidence="1">Secondary metabolite biosynthesis; terpenoid biosynthesis.</text>
</comment>
<dbReference type="InterPro" id="IPR036812">
    <property type="entry name" value="NAD(P)_OxRdtase_dom_sf"/>
</dbReference>
<evidence type="ECO:0000256" key="2">
    <source>
        <dbReference type="ARBA" id="ARBA00023002"/>
    </source>
</evidence>
<reference evidence="6" key="1">
    <citation type="journal article" date="2023" name="Mol. Phylogenet. Evol.">
        <title>Genome-scale phylogeny and comparative genomics of the fungal order Sordariales.</title>
        <authorList>
            <person name="Hensen N."/>
            <person name="Bonometti L."/>
            <person name="Westerberg I."/>
            <person name="Brannstrom I.O."/>
            <person name="Guillou S."/>
            <person name="Cros-Aarteil S."/>
            <person name="Calhoun S."/>
            <person name="Haridas S."/>
            <person name="Kuo A."/>
            <person name="Mondo S."/>
            <person name="Pangilinan J."/>
            <person name="Riley R."/>
            <person name="LaButti K."/>
            <person name="Andreopoulos B."/>
            <person name="Lipzen A."/>
            <person name="Chen C."/>
            <person name="Yan M."/>
            <person name="Daum C."/>
            <person name="Ng V."/>
            <person name="Clum A."/>
            <person name="Steindorff A."/>
            <person name="Ohm R.A."/>
            <person name="Martin F."/>
            <person name="Silar P."/>
            <person name="Natvig D.O."/>
            <person name="Lalanne C."/>
            <person name="Gautier V."/>
            <person name="Ament-Velasquez S.L."/>
            <person name="Kruys A."/>
            <person name="Hutchinson M.I."/>
            <person name="Powell A.J."/>
            <person name="Barry K."/>
            <person name="Miller A.N."/>
            <person name="Grigoriev I.V."/>
            <person name="Debuchy R."/>
            <person name="Gladieux P."/>
            <person name="Hiltunen Thoren M."/>
            <person name="Johannesson H."/>
        </authorList>
    </citation>
    <scope>NUCLEOTIDE SEQUENCE</scope>
    <source>
        <strain evidence="6">CBS 232.78</strain>
    </source>
</reference>
<dbReference type="GO" id="GO:0016491">
    <property type="term" value="F:oxidoreductase activity"/>
    <property type="evidence" value="ECO:0007669"/>
    <property type="project" value="UniProtKB-KW"/>
</dbReference>
<protein>
    <recommendedName>
        <fullName evidence="4">Aldo-keto reductase ausK</fullName>
    </recommendedName>
</protein>
<dbReference type="Gene3D" id="3.20.20.100">
    <property type="entry name" value="NADP-dependent oxidoreductase domain"/>
    <property type="match status" value="1"/>
</dbReference>
<evidence type="ECO:0000256" key="4">
    <source>
        <dbReference type="ARBA" id="ARBA00073126"/>
    </source>
</evidence>
<evidence type="ECO:0000256" key="3">
    <source>
        <dbReference type="ARBA" id="ARBA00038157"/>
    </source>
</evidence>
<sequence length="418" mass="46519">MVKAYKGGASLSRSRQVTTVHATFPAFTSNPSHANPYELTMSSFFQPAPAPATELGRYHVLSSTAGVRVSPLCLGGMSIGEAWSSVMGVMNKENSFKLLDAFFDAGGNFIDTANSYQNEQSELWIGEWMAERGNRDQIVLATKYTSDFRSYAIGKGKGPNFAGNQRKSLHMSARDSLKKLQTDYIDILYVHWWDYTTSIKELMDSLHILVEQGKVLYLGASDTPAWVVSAANTYAVDHGKTPFSIYQGRWSLMHRDFEREIIPMARIFGMALAPWDVLGGGKFQSKKALEERKAKGEGLRSFTSAAVQNEEEVKLSEALYKVAQEHGIESVTAIALSYVRSKAANVFPIIGGRKVEHLHDNIQALSIKLTDEQINYLENVRPFDIGFPSNFLVEDPNVTGKSKRLEQTAPMAFPNHRK</sequence>
<dbReference type="InterPro" id="IPR050523">
    <property type="entry name" value="AKR_Detox_Biosynth"/>
</dbReference>
<dbReference type="SUPFAM" id="SSF51430">
    <property type="entry name" value="NAD(P)-linked oxidoreductase"/>
    <property type="match status" value="1"/>
</dbReference>
<evidence type="ECO:0000313" key="6">
    <source>
        <dbReference type="EMBL" id="KAK3377924.1"/>
    </source>
</evidence>
<keyword evidence="2" id="KW-0560">Oxidoreductase</keyword>
<name>A0AAE0NCS8_9PEZI</name>
<evidence type="ECO:0000259" key="5">
    <source>
        <dbReference type="Pfam" id="PF00248"/>
    </source>
</evidence>
<dbReference type="PANTHER" id="PTHR43364:SF2">
    <property type="entry name" value="ARYL-ALCOHOL DEHYDROGENASE AAD10-RELATED"/>
    <property type="match status" value="1"/>
</dbReference>
<proteinExistence type="inferred from homology"/>
<dbReference type="PANTHER" id="PTHR43364">
    <property type="entry name" value="NADH-SPECIFIC METHYLGLYOXAL REDUCTASE-RELATED"/>
    <property type="match status" value="1"/>
</dbReference>
<comment type="caution">
    <text evidence="6">The sequence shown here is derived from an EMBL/GenBank/DDBJ whole genome shotgun (WGS) entry which is preliminary data.</text>
</comment>
<dbReference type="Proteomes" id="UP001285441">
    <property type="component" value="Unassembled WGS sequence"/>
</dbReference>
<dbReference type="EMBL" id="JAULSW010000006">
    <property type="protein sequence ID" value="KAK3377924.1"/>
    <property type="molecule type" value="Genomic_DNA"/>
</dbReference>
<keyword evidence="7" id="KW-1185">Reference proteome</keyword>
<dbReference type="AlphaFoldDB" id="A0AAE0NCS8"/>
<dbReference type="CDD" id="cd19147">
    <property type="entry name" value="AKR_AKR9A3_9B1-4"/>
    <property type="match status" value="1"/>
</dbReference>
<comment type="similarity">
    <text evidence="3">Belongs to the aldo/keto reductase family. Aldo/keto reductase 2 subfamily.</text>
</comment>
<evidence type="ECO:0000313" key="7">
    <source>
        <dbReference type="Proteomes" id="UP001285441"/>
    </source>
</evidence>
<dbReference type="InterPro" id="IPR023210">
    <property type="entry name" value="NADP_OxRdtase_dom"/>
</dbReference>
<accession>A0AAE0NCS8</accession>
<feature type="domain" description="NADP-dependent oxidoreductase" evidence="5">
    <location>
        <begin position="71"/>
        <end position="380"/>
    </location>
</feature>
<gene>
    <name evidence="6" type="ORF">B0H63DRAFT_478371</name>
</gene>
<dbReference type="FunFam" id="3.20.20.100:FF:000024">
    <property type="entry name" value="Aryl-alcohol dehydrogenase"/>
    <property type="match status" value="1"/>
</dbReference>
<dbReference type="Pfam" id="PF00248">
    <property type="entry name" value="Aldo_ket_red"/>
    <property type="match status" value="1"/>
</dbReference>
<reference evidence="6" key="2">
    <citation type="submission" date="2023-06" db="EMBL/GenBank/DDBJ databases">
        <authorList>
            <consortium name="Lawrence Berkeley National Laboratory"/>
            <person name="Haridas S."/>
            <person name="Hensen N."/>
            <person name="Bonometti L."/>
            <person name="Westerberg I."/>
            <person name="Brannstrom I.O."/>
            <person name="Guillou S."/>
            <person name="Cros-Aarteil S."/>
            <person name="Calhoun S."/>
            <person name="Kuo A."/>
            <person name="Mondo S."/>
            <person name="Pangilinan J."/>
            <person name="Riley R."/>
            <person name="LaButti K."/>
            <person name="Andreopoulos B."/>
            <person name="Lipzen A."/>
            <person name="Chen C."/>
            <person name="Yanf M."/>
            <person name="Daum C."/>
            <person name="Ng V."/>
            <person name="Clum A."/>
            <person name="Steindorff A."/>
            <person name="Ohm R."/>
            <person name="Martin F."/>
            <person name="Silar P."/>
            <person name="Natvig D."/>
            <person name="Lalanne C."/>
            <person name="Gautier V."/>
            <person name="Ament-velasquez S.L."/>
            <person name="Kruys A."/>
            <person name="Hutchinson M.I."/>
            <person name="Powell A.J."/>
            <person name="Barry K."/>
            <person name="Miller A.N."/>
            <person name="Grigoriev I.V."/>
            <person name="Debuchy R."/>
            <person name="Gladieux P."/>
            <person name="Thoren M.H."/>
            <person name="Johannesson H."/>
        </authorList>
    </citation>
    <scope>NUCLEOTIDE SEQUENCE</scope>
    <source>
        <strain evidence="6">CBS 232.78</strain>
    </source>
</reference>
<evidence type="ECO:0000256" key="1">
    <source>
        <dbReference type="ARBA" id="ARBA00004721"/>
    </source>
</evidence>